<dbReference type="STRING" id="580166.AUP43_01640"/>
<dbReference type="EMBL" id="LPXN01000105">
    <property type="protein sequence ID" value="KZD08331.1"/>
    <property type="molecule type" value="Genomic_DNA"/>
</dbReference>
<protein>
    <submittedName>
        <fullName evidence="3">Uncharacterized protein</fullName>
    </submittedName>
</protein>
<gene>
    <name evidence="3" type="ORF">AUP43_01640</name>
</gene>
<keyword evidence="4" id="KW-1185">Reference proteome</keyword>
<evidence type="ECO:0000256" key="1">
    <source>
        <dbReference type="SAM" id="MobiDB-lite"/>
    </source>
</evidence>
<name>A0A154W4F9_9PROT</name>
<dbReference type="RefSeq" id="WP_067555660.1">
    <property type="nucleotide sequence ID" value="NZ_LPXN01000105.1"/>
</dbReference>
<proteinExistence type="predicted"/>
<feature type="region of interest" description="Disordered" evidence="1">
    <location>
        <begin position="68"/>
        <end position="88"/>
    </location>
</feature>
<sequence>MRRLLLIVGTLMALSACTAAQEQAPVWLGGTPRDAEAQMVEEVPVYCYHSLARPECYSHPLPPKETSRLVSYFGPPPQSLDATGPTRP</sequence>
<organism evidence="3 4">
    <name type="scientific">Oceanibaculum pacificum</name>
    <dbReference type="NCBI Taxonomy" id="580166"/>
    <lineage>
        <taxon>Bacteria</taxon>
        <taxon>Pseudomonadati</taxon>
        <taxon>Pseudomonadota</taxon>
        <taxon>Alphaproteobacteria</taxon>
        <taxon>Rhodospirillales</taxon>
        <taxon>Oceanibaculaceae</taxon>
        <taxon>Oceanibaculum</taxon>
    </lineage>
</organism>
<evidence type="ECO:0000256" key="2">
    <source>
        <dbReference type="SAM" id="SignalP"/>
    </source>
</evidence>
<evidence type="ECO:0000313" key="3">
    <source>
        <dbReference type="EMBL" id="KZD08331.1"/>
    </source>
</evidence>
<keyword evidence="2" id="KW-0732">Signal</keyword>
<accession>A0A154W4F9</accession>
<dbReference type="Proteomes" id="UP000076400">
    <property type="component" value="Unassembled WGS sequence"/>
</dbReference>
<comment type="caution">
    <text evidence="3">The sequence shown here is derived from an EMBL/GenBank/DDBJ whole genome shotgun (WGS) entry which is preliminary data.</text>
</comment>
<reference evidence="3 4" key="1">
    <citation type="submission" date="2015-12" db="EMBL/GenBank/DDBJ databases">
        <title>Genome sequence of Oceanibaculum pacificum MCCC 1A02656.</title>
        <authorList>
            <person name="Lu L."/>
            <person name="Lai Q."/>
            <person name="Shao Z."/>
            <person name="Qian P."/>
        </authorList>
    </citation>
    <scope>NUCLEOTIDE SEQUENCE [LARGE SCALE GENOMIC DNA]</scope>
    <source>
        <strain evidence="3 4">MCCC 1A02656</strain>
    </source>
</reference>
<evidence type="ECO:0000313" key="4">
    <source>
        <dbReference type="Proteomes" id="UP000076400"/>
    </source>
</evidence>
<dbReference type="AlphaFoldDB" id="A0A154W4F9"/>
<feature type="chain" id="PRO_5007602211" evidence="2">
    <location>
        <begin position="21"/>
        <end position="88"/>
    </location>
</feature>
<dbReference type="PROSITE" id="PS51257">
    <property type="entry name" value="PROKAR_LIPOPROTEIN"/>
    <property type="match status" value="1"/>
</dbReference>
<feature type="signal peptide" evidence="2">
    <location>
        <begin position="1"/>
        <end position="20"/>
    </location>
</feature>